<evidence type="ECO:0000256" key="2">
    <source>
        <dbReference type="ARBA" id="ARBA00004735"/>
    </source>
</evidence>
<comment type="subunit">
    <text evidence="4 8">Monomer.</text>
</comment>
<dbReference type="InterPro" id="IPR000860">
    <property type="entry name" value="HemC"/>
</dbReference>
<keyword evidence="5 8" id="KW-0808">Transferase</keyword>
<dbReference type="AlphaFoldDB" id="F1YT68"/>
<dbReference type="HAMAP" id="MF_00260">
    <property type="entry name" value="Porphobil_deam"/>
    <property type="match status" value="1"/>
</dbReference>
<dbReference type="UniPathway" id="UPA00251">
    <property type="reaction ID" value="UER00319"/>
</dbReference>
<feature type="domain" description="Porphobilinogen deaminase N-terminal" evidence="11">
    <location>
        <begin position="89"/>
        <end position="307"/>
    </location>
</feature>
<evidence type="ECO:0000256" key="3">
    <source>
        <dbReference type="ARBA" id="ARBA00005638"/>
    </source>
</evidence>
<keyword evidence="6 8" id="KW-0627">Porphyrin biosynthesis</keyword>
<sequence>MDASCKTAYPYGNAIGGRGRNVFSVAQVFQTSRASSLLVLSLLPVIDTLMDSAYPSSSAPSPALQELAAEAAARQKKASGHSGRRTLPLRVGTRGSPLALVQTRAFLTTLTRFCPVLRDMGAFQEHQINTTGDQVQNRRLAEIGGKGLFAKEIHEALADGRIDFAVHSLKDLETTLPPGLVLACTLKREDARDALILSPGLAQSDPDDPYSALPEGALVGCASVRRQAQMLHVRPDLQFGLLRGNVQTRLDKLAAHQCQATLLALAGLKRLGMAERASIVLDPTVMVPAAGQGIVGVTVREDDVELRELLSAIEDYEARAVATAERSLLAELDGSCRTPIGGYAQLLPAEEGKDPKLHLTGLVAREDGSFLLKRSITGMPEDAARLGKELGESLRKDSPSDIFEEN</sequence>
<evidence type="ECO:0000313" key="14">
    <source>
        <dbReference type="Proteomes" id="UP000018454"/>
    </source>
</evidence>
<dbReference type="Proteomes" id="UP000018454">
    <property type="component" value="Unassembled WGS sequence"/>
</dbReference>
<accession>F1YT68</accession>
<dbReference type="FunFam" id="3.40.190.10:FF:000005">
    <property type="entry name" value="Porphobilinogen deaminase"/>
    <property type="match status" value="1"/>
</dbReference>
<evidence type="ECO:0000256" key="5">
    <source>
        <dbReference type="ARBA" id="ARBA00022679"/>
    </source>
</evidence>
<dbReference type="PANTHER" id="PTHR11557:SF0">
    <property type="entry name" value="PORPHOBILINOGEN DEAMINASE"/>
    <property type="match status" value="1"/>
</dbReference>
<feature type="modified residue" description="S-(dipyrrolylmethanemethyl)cysteine" evidence="8">
    <location>
        <position position="336"/>
    </location>
</feature>
<feature type="region of interest" description="Disordered" evidence="10">
    <location>
        <begin position="69"/>
        <end position="88"/>
    </location>
</feature>
<evidence type="ECO:0000256" key="1">
    <source>
        <dbReference type="ARBA" id="ARBA00002869"/>
    </source>
</evidence>
<evidence type="ECO:0000256" key="4">
    <source>
        <dbReference type="ARBA" id="ARBA00011245"/>
    </source>
</evidence>
<feature type="domain" description="Porphobilinogen deaminase C-terminal" evidence="12">
    <location>
        <begin position="322"/>
        <end position="395"/>
    </location>
</feature>
<dbReference type="PRINTS" id="PR00151">
    <property type="entry name" value="PORPHBDMNASE"/>
</dbReference>
<comment type="miscellaneous">
    <text evidence="8">The porphobilinogen subunits are added to the dipyrromethane group.</text>
</comment>
<comment type="cofactor">
    <cofactor evidence="8">
        <name>dipyrromethane</name>
        <dbReference type="ChEBI" id="CHEBI:60342"/>
    </cofactor>
    <text evidence="8">Binds 1 dipyrromethane group covalently.</text>
</comment>
<evidence type="ECO:0000259" key="11">
    <source>
        <dbReference type="Pfam" id="PF01379"/>
    </source>
</evidence>
<dbReference type="EMBL" id="AEUP01000023">
    <property type="protein sequence ID" value="EGE48092.1"/>
    <property type="molecule type" value="Genomic_DNA"/>
</dbReference>
<evidence type="ECO:0000256" key="9">
    <source>
        <dbReference type="SAM" id="Coils"/>
    </source>
</evidence>
<feature type="compositionally biased region" description="Basic residues" evidence="10">
    <location>
        <begin position="74"/>
        <end position="84"/>
    </location>
</feature>
<comment type="pathway">
    <text evidence="2">Porphyrin-containing compound metabolism; protoporphyrin-IX biosynthesis; coproporphyrinogen-III from 5-aminolevulinate: step 2/4.</text>
</comment>
<evidence type="ECO:0000256" key="8">
    <source>
        <dbReference type="HAMAP-Rule" id="MF_00260"/>
    </source>
</evidence>
<dbReference type="EC" id="2.5.1.61" evidence="8"/>
<organism evidence="13 14">
    <name type="scientific">Acetobacter pomorum DM001</name>
    <dbReference type="NCBI Taxonomy" id="945681"/>
    <lineage>
        <taxon>Bacteria</taxon>
        <taxon>Pseudomonadati</taxon>
        <taxon>Pseudomonadota</taxon>
        <taxon>Alphaproteobacteria</taxon>
        <taxon>Acetobacterales</taxon>
        <taxon>Acetobacteraceae</taxon>
        <taxon>Acetobacter</taxon>
    </lineage>
</organism>
<evidence type="ECO:0000256" key="6">
    <source>
        <dbReference type="ARBA" id="ARBA00023244"/>
    </source>
</evidence>
<evidence type="ECO:0000313" key="13">
    <source>
        <dbReference type="EMBL" id="EGE48092.1"/>
    </source>
</evidence>
<dbReference type="GO" id="GO:0005737">
    <property type="term" value="C:cytoplasm"/>
    <property type="evidence" value="ECO:0007669"/>
    <property type="project" value="UniProtKB-UniRule"/>
</dbReference>
<dbReference type="Gene3D" id="3.40.190.10">
    <property type="entry name" value="Periplasmic binding protein-like II"/>
    <property type="match status" value="2"/>
</dbReference>
<comment type="catalytic activity">
    <reaction evidence="7 8">
        <text>4 porphobilinogen + H2O = hydroxymethylbilane + 4 NH4(+)</text>
        <dbReference type="Rhea" id="RHEA:13185"/>
        <dbReference type="ChEBI" id="CHEBI:15377"/>
        <dbReference type="ChEBI" id="CHEBI:28938"/>
        <dbReference type="ChEBI" id="CHEBI:57845"/>
        <dbReference type="ChEBI" id="CHEBI:58126"/>
        <dbReference type="EC" id="2.5.1.61"/>
    </reaction>
</comment>
<dbReference type="Pfam" id="PF03900">
    <property type="entry name" value="Porphobil_deamC"/>
    <property type="match status" value="1"/>
</dbReference>
<comment type="caution">
    <text evidence="13">The sequence shown here is derived from an EMBL/GenBank/DDBJ whole genome shotgun (WGS) entry which is preliminary data.</text>
</comment>
<dbReference type="Gene3D" id="3.30.160.40">
    <property type="entry name" value="Porphobilinogen deaminase, C-terminal domain"/>
    <property type="match status" value="1"/>
</dbReference>
<feature type="coiled-coil region" evidence="9">
    <location>
        <begin position="299"/>
        <end position="326"/>
    </location>
</feature>
<dbReference type="InterPro" id="IPR036803">
    <property type="entry name" value="Porphobilinogen_deaminase_C_sf"/>
</dbReference>
<dbReference type="InterPro" id="IPR022418">
    <property type="entry name" value="Porphobilinogen_deaminase_C"/>
</dbReference>
<dbReference type="SUPFAM" id="SSF53850">
    <property type="entry name" value="Periplasmic binding protein-like II"/>
    <property type="match status" value="1"/>
</dbReference>
<proteinExistence type="inferred from homology"/>
<dbReference type="NCBIfam" id="TIGR00212">
    <property type="entry name" value="hemC"/>
    <property type="match status" value="1"/>
</dbReference>
<gene>
    <name evidence="8 13" type="primary">hemC</name>
    <name evidence="13" type="ORF">APO_1128</name>
</gene>
<keyword evidence="9" id="KW-0175">Coiled coil</keyword>
<comment type="similarity">
    <text evidence="3 8">Belongs to the HMBS family.</text>
</comment>
<reference evidence="13 14" key="1">
    <citation type="journal article" date="2011" name="Science">
        <title>Drosophila microbiome modulates host developmental and metabolic homeostasis via insulin signaling.</title>
        <authorList>
            <person name="Shin S.C."/>
            <person name="Kim S.H."/>
            <person name="You H."/>
            <person name="Kim B."/>
            <person name="Kim A.C."/>
            <person name="Lee K.A."/>
            <person name="Yoon J.H."/>
            <person name="Ryu J.H."/>
            <person name="Lee W.J."/>
        </authorList>
    </citation>
    <scope>NUCLEOTIDE SEQUENCE [LARGE SCALE GENOMIC DNA]</scope>
    <source>
        <strain evidence="13 14">DM001</strain>
    </source>
</reference>
<dbReference type="GO" id="GO:0004418">
    <property type="term" value="F:hydroxymethylbilane synthase activity"/>
    <property type="evidence" value="ECO:0007669"/>
    <property type="project" value="UniProtKB-UniRule"/>
</dbReference>
<dbReference type="PROSITE" id="PS00533">
    <property type="entry name" value="PORPHOBILINOGEN_DEAM"/>
    <property type="match status" value="1"/>
</dbReference>
<dbReference type="SUPFAM" id="SSF54782">
    <property type="entry name" value="Porphobilinogen deaminase (hydroxymethylbilane synthase), C-terminal domain"/>
    <property type="match status" value="1"/>
</dbReference>
<evidence type="ECO:0000256" key="7">
    <source>
        <dbReference type="ARBA" id="ARBA00048169"/>
    </source>
</evidence>
<dbReference type="InterPro" id="IPR022417">
    <property type="entry name" value="Porphobilin_deaminase_N"/>
</dbReference>
<dbReference type="PANTHER" id="PTHR11557">
    <property type="entry name" value="PORPHOBILINOGEN DEAMINASE"/>
    <property type="match status" value="1"/>
</dbReference>
<dbReference type="GO" id="GO:0006782">
    <property type="term" value="P:protoporphyrinogen IX biosynthetic process"/>
    <property type="evidence" value="ECO:0007669"/>
    <property type="project" value="UniProtKB-UniRule"/>
</dbReference>
<dbReference type="Pfam" id="PF01379">
    <property type="entry name" value="Porphobil_deam"/>
    <property type="match status" value="1"/>
</dbReference>
<protein>
    <recommendedName>
        <fullName evidence="8">Porphobilinogen deaminase</fullName>
        <shortName evidence="8">PBG</shortName>
        <ecNumber evidence="8">2.5.1.61</ecNumber>
    </recommendedName>
    <alternativeName>
        <fullName evidence="8">Hydroxymethylbilane synthase</fullName>
        <shortName evidence="8">HMBS</shortName>
    </alternativeName>
    <alternativeName>
        <fullName evidence="8">Pre-uroporphyrinogen synthase</fullName>
    </alternativeName>
</protein>
<evidence type="ECO:0000256" key="10">
    <source>
        <dbReference type="SAM" id="MobiDB-lite"/>
    </source>
</evidence>
<evidence type="ECO:0000259" key="12">
    <source>
        <dbReference type="Pfam" id="PF03900"/>
    </source>
</evidence>
<name>F1YT68_9PROT</name>
<dbReference type="InterPro" id="IPR022419">
    <property type="entry name" value="Porphobilin_deaminase_cofac_BS"/>
</dbReference>
<comment type="function">
    <text evidence="1 8">Tetrapolymerization of the monopyrrole PBG into the hydroxymethylbilane pre-uroporphyrinogen in several discrete steps.</text>
</comment>